<evidence type="ECO:0000313" key="4">
    <source>
        <dbReference type="EMBL" id="RZO26355.1"/>
    </source>
</evidence>
<dbReference type="GO" id="GO:0004602">
    <property type="term" value="F:glutathione peroxidase activity"/>
    <property type="evidence" value="ECO:0007669"/>
    <property type="project" value="TreeGrafter"/>
</dbReference>
<dbReference type="PANTHER" id="PTHR42943">
    <property type="entry name" value="GLUTATHIONE S-TRANSFERASE KAPPA"/>
    <property type="match status" value="1"/>
</dbReference>
<feature type="active site" description="Nucleophile" evidence="2">
    <location>
        <position position="11"/>
    </location>
</feature>
<dbReference type="Gene3D" id="3.40.30.10">
    <property type="entry name" value="Glutaredoxin"/>
    <property type="match status" value="1"/>
</dbReference>
<protein>
    <recommendedName>
        <fullName evidence="1">2-hydroxychromene-2-carboxylate isomerase</fullName>
        <ecNumber evidence="1">5.99.1.4</ecNumber>
    </recommendedName>
</protein>
<dbReference type="EMBL" id="SHBF01000028">
    <property type="protein sequence ID" value="RZO26355.1"/>
    <property type="molecule type" value="Genomic_DNA"/>
</dbReference>
<organism evidence="4 5">
    <name type="scientific">SAR86 cluster bacterium</name>
    <dbReference type="NCBI Taxonomy" id="2030880"/>
    <lineage>
        <taxon>Bacteria</taxon>
        <taxon>Pseudomonadati</taxon>
        <taxon>Pseudomonadota</taxon>
        <taxon>Gammaproteobacteria</taxon>
        <taxon>SAR86 cluster</taxon>
    </lineage>
</organism>
<dbReference type="InterPro" id="IPR051924">
    <property type="entry name" value="GST_Kappa/NadH"/>
</dbReference>
<dbReference type="EC" id="5.99.1.4" evidence="1"/>
<dbReference type="SUPFAM" id="SSF52833">
    <property type="entry name" value="Thioredoxin-like"/>
    <property type="match status" value="1"/>
</dbReference>
<gene>
    <name evidence="4" type="ORF">EVA93_04200</name>
</gene>
<dbReference type="Pfam" id="PF01323">
    <property type="entry name" value="DSBA"/>
    <property type="match status" value="1"/>
</dbReference>
<dbReference type="PANTHER" id="PTHR42943:SF2">
    <property type="entry name" value="GLUTATHIONE S-TRANSFERASE KAPPA 1"/>
    <property type="match status" value="1"/>
</dbReference>
<dbReference type="GO" id="GO:0018845">
    <property type="term" value="F:2-hydroxychromene-2-carboxylate isomerase activity"/>
    <property type="evidence" value="ECO:0007669"/>
    <property type="project" value="UniProtKB-UniRule"/>
</dbReference>
<dbReference type="InterPro" id="IPR014440">
    <property type="entry name" value="HCCAis_GSTk"/>
</dbReference>
<sequence length="200" mass="23088">MIVDFIFDVASPNTYLAHKIIPQIEERTGAKFEYIPCLLGGIHKLSNNQPPFIAYADCKNKSDYQMIEIDRFVKQHSLTNYKFNSHFPPSTIQIQRGAIAAKELGIFEDYFECVISAMWEQDKNISDVEVLKEVLKKGDLDVESIMEIVLSQDCKDKLIKNTDDAVNRGCFGVPTFFYDNQIFFGKDHLHQLEQYINSYK</sequence>
<dbReference type="GO" id="GO:0006749">
    <property type="term" value="P:glutathione metabolic process"/>
    <property type="evidence" value="ECO:0007669"/>
    <property type="project" value="TreeGrafter"/>
</dbReference>
<dbReference type="InterPro" id="IPR036249">
    <property type="entry name" value="Thioredoxin-like_sf"/>
</dbReference>
<accession>A0A520MYQ2</accession>
<evidence type="ECO:0000313" key="5">
    <source>
        <dbReference type="Proteomes" id="UP000318710"/>
    </source>
</evidence>
<comment type="similarity">
    <text evidence="1">Belongs to the GST superfamily. NadH family.</text>
</comment>
<proteinExistence type="inferred from homology"/>
<feature type="domain" description="DSBA-like thioredoxin" evidence="3">
    <location>
        <begin position="3"/>
        <end position="196"/>
    </location>
</feature>
<dbReference type="GO" id="GO:0004364">
    <property type="term" value="F:glutathione transferase activity"/>
    <property type="evidence" value="ECO:0007669"/>
    <property type="project" value="TreeGrafter"/>
</dbReference>
<evidence type="ECO:0000256" key="2">
    <source>
        <dbReference type="PIRSR" id="PIRSR006386-1"/>
    </source>
</evidence>
<dbReference type="InterPro" id="IPR001853">
    <property type="entry name" value="DSBA-like_thioredoxin_dom"/>
</dbReference>
<dbReference type="InterPro" id="IPR044087">
    <property type="entry name" value="NahD-like"/>
</dbReference>
<evidence type="ECO:0000256" key="1">
    <source>
        <dbReference type="PIRNR" id="PIRNR006386"/>
    </source>
</evidence>
<comment type="catalytic activity">
    <reaction evidence="1">
        <text>2-hydroxychromene-2-carboxylate = (3E)-4-(2-hydroxyphenyl)-2-oxobut-3-enoate</text>
        <dbReference type="Rhea" id="RHEA:27401"/>
        <dbReference type="ChEBI" id="CHEBI:59350"/>
        <dbReference type="ChEBI" id="CHEBI:59353"/>
        <dbReference type="EC" id="5.99.1.4"/>
    </reaction>
</comment>
<dbReference type="AlphaFoldDB" id="A0A520MYQ2"/>
<reference evidence="4 5" key="1">
    <citation type="submission" date="2019-02" db="EMBL/GenBank/DDBJ databases">
        <title>Prokaryotic population dynamics and viral predation in marine succession experiment using metagenomics: the confinement effect.</title>
        <authorList>
            <person name="Haro-Moreno J.M."/>
            <person name="Rodriguez-Valera F."/>
            <person name="Lopez-Perez M."/>
        </authorList>
    </citation>
    <scope>NUCLEOTIDE SEQUENCE [LARGE SCALE GENOMIC DNA]</scope>
    <source>
        <strain evidence="4">MED-G160</strain>
    </source>
</reference>
<keyword evidence="1 4" id="KW-0413">Isomerase</keyword>
<dbReference type="GO" id="GO:1901170">
    <property type="term" value="P:naphthalene catabolic process"/>
    <property type="evidence" value="ECO:0007669"/>
    <property type="project" value="InterPro"/>
</dbReference>
<evidence type="ECO:0000259" key="3">
    <source>
        <dbReference type="Pfam" id="PF01323"/>
    </source>
</evidence>
<name>A0A520MYQ2_9GAMM</name>
<dbReference type="CDD" id="cd03022">
    <property type="entry name" value="DsbA_HCCA_Iso"/>
    <property type="match status" value="1"/>
</dbReference>
<comment type="caution">
    <text evidence="4">The sequence shown here is derived from an EMBL/GenBank/DDBJ whole genome shotgun (WGS) entry which is preliminary data.</text>
</comment>
<dbReference type="Proteomes" id="UP000318710">
    <property type="component" value="Unassembled WGS sequence"/>
</dbReference>
<dbReference type="PIRSF" id="PIRSF006386">
    <property type="entry name" value="HCCAis_GSTk"/>
    <property type="match status" value="1"/>
</dbReference>